<dbReference type="Gene3D" id="3.30.300.20">
    <property type="match status" value="1"/>
</dbReference>
<feature type="binding site" evidence="5">
    <location>
        <begin position="12"/>
        <end position="19"/>
    </location>
    <ligand>
        <name>GTP</name>
        <dbReference type="ChEBI" id="CHEBI:37565"/>
    </ligand>
</feature>
<dbReference type="HAMAP" id="MF_00367">
    <property type="entry name" value="GTPase_Era"/>
    <property type="match status" value="1"/>
</dbReference>
<evidence type="ECO:0000313" key="8">
    <source>
        <dbReference type="Proteomes" id="UP000002231"/>
    </source>
</evidence>
<dbReference type="KEGG" id="sum:SMCARI_054"/>
<evidence type="ECO:0000256" key="2">
    <source>
        <dbReference type="ARBA" id="ARBA00020484"/>
    </source>
</evidence>
<dbReference type="InterPro" id="IPR015946">
    <property type="entry name" value="KH_dom-like_a/b"/>
</dbReference>
<dbReference type="AlphaFoldDB" id="E0TJB0"/>
<keyword evidence="5" id="KW-0694">RNA-binding</keyword>
<dbReference type="GO" id="GO:0003924">
    <property type="term" value="F:GTPase activity"/>
    <property type="evidence" value="ECO:0007669"/>
    <property type="project" value="UniProtKB-UniRule"/>
</dbReference>
<dbReference type="HOGENOM" id="CLU_038009_1_3_10"/>
<dbReference type="GO" id="GO:0070181">
    <property type="term" value="F:small ribosomal subunit rRNA binding"/>
    <property type="evidence" value="ECO:0007669"/>
    <property type="project" value="UniProtKB-UniRule"/>
</dbReference>
<dbReference type="InterPro" id="IPR005225">
    <property type="entry name" value="Small_GTP-bd"/>
</dbReference>
<dbReference type="InterPro" id="IPR009019">
    <property type="entry name" value="KH_sf_prok-type"/>
</dbReference>
<dbReference type="EMBL" id="CP002163">
    <property type="protein sequence ID" value="ADM89887.1"/>
    <property type="molecule type" value="Genomic_DNA"/>
</dbReference>
<feature type="binding site" evidence="5">
    <location>
        <begin position="110"/>
        <end position="113"/>
    </location>
    <ligand>
        <name>GTP</name>
        <dbReference type="ChEBI" id="CHEBI:37565"/>
    </ligand>
</feature>
<dbReference type="GO" id="GO:0005829">
    <property type="term" value="C:cytosol"/>
    <property type="evidence" value="ECO:0007669"/>
    <property type="project" value="TreeGrafter"/>
</dbReference>
<feature type="binding site" evidence="5">
    <location>
        <begin position="59"/>
        <end position="63"/>
    </location>
    <ligand>
        <name>GTP</name>
        <dbReference type="ChEBI" id="CHEBI:37565"/>
    </ligand>
</feature>
<reference evidence="8" key="1">
    <citation type="journal article" date="2010" name="Genome Biol. Evol.">
        <title>Functional convergence in reduced genomes of bacterial symbionts spanning 200 My of evolution.</title>
        <authorList>
            <person name="McCutcheon J.P."/>
            <person name="Moran N.A."/>
        </authorList>
    </citation>
    <scope>NUCLEOTIDE SEQUENCE [LARGE SCALE GENOMIC DNA]</scope>
    <source>
        <strain evidence="8">CARI</strain>
    </source>
</reference>
<dbReference type="PANTHER" id="PTHR42698:SF1">
    <property type="entry name" value="GTPASE ERA, MITOCHONDRIAL"/>
    <property type="match status" value="1"/>
</dbReference>
<dbReference type="NCBIfam" id="TIGR00436">
    <property type="entry name" value="era"/>
    <property type="match status" value="1"/>
</dbReference>
<evidence type="ECO:0000256" key="3">
    <source>
        <dbReference type="ARBA" id="ARBA00022741"/>
    </source>
</evidence>
<protein>
    <recommendedName>
        <fullName evidence="2 5">GTPase Era</fullName>
    </recommendedName>
</protein>
<keyword evidence="4 5" id="KW-0342">GTP-binding</keyword>
<dbReference type="PANTHER" id="PTHR42698">
    <property type="entry name" value="GTPASE ERA"/>
    <property type="match status" value="1"/>
</dbReference>
<dbReference type="Pfam" id="PF01926">
    <property type="entry name" value="MMR_HSR1"/>
    <property type="match status" value="1"/>
</dbReference>
<evidence type="ECO:0000313" key="7">
    <source>
        <dbReference type="EMBL" id="ADM89887.1"/>
    </source>
</evidence>
<keyword evidence="3 5" id="KW-0547">Nucleotide-binding</keyword>
<feature type="domain" description="G" evidence="6">
    <location>
        <begin position="8"/>
        <end position="111"/>
    </location>
</feature>
<organism evidence="7 8">
    <name type="scientific">Karelsulcia muelleri (strain CARI)</name>
    <name type="common">Sulcia muelleri</name>
    <dbReference type="NCBI Taxonomy" id="706194"/>
    <lineage>
        <taxon>Bacteria</taxon>
        <taxon>Pseudomonadati</taxon>
        <taxon>Bacteroidota</taxon>
        <taxon>Flavobacteriia</taxon>
        <taxon>Flavobacteriales</taxon>
        <taxon>Candidatus Karelsulcia</taxon>
    </lineage>
</organism>
<proteinExistence type="inferred from homology"/>
<keyword evidence="5" id="KW-0963">Cytoplasm</keyword>
<evidence type="ECO:0000256" key="1">
    <source>
        <dbReference type="ARBA" id="ARBA00007921"/>
    </source>
</evidence>
<evidence type="ECO:0000259" key="6">
    <source>
        <dbReference type="Pfam" id="PF01926"/>
    </source>
</evidence>
<dbReference type="NCBIfam" id="TIGR00231">
    <property type="entry name" value="small_GTP"/>
    <property type="match status" value="1"/>
</dbReference>
<dbReference type="STRING" id="706194.SMCARI_054"/>
<keyword evidence="5" id="KW-0997">Cell inner membrane</keyword>
<evidence type="ECO:0000256" key="5">
    <source>
        <dbReference type="HAMAP-Rule" id="MF_00367"/>
    </source>
</evidence>
<name>E0TJB0_KARMC</name>
<dbReference type="GO" id="GO:0005886">
    <property type="term" value="C:plasma membrane"/>
    <property type="evidence" value="ECO:0007669"/>
    <property type="project" value="UniProtKB-SubCell"/>
</dbReference>
<dbReference type="Proteomes" id="UP000002231">
    <property type="component" value="Chromosome"/>
</dbReference>
<dbReference type="InterPro" id="IPR006073">
    <property type="entry name" value="GTP-bd"/>
</dbReference>
<dbReference type="InterPro" id="IPR027417">
    <property type="entry name" value="P-loop_NTPase"/>
</dbReference>
<dbReference type="GO" id="GO:0005525">
    <property type="term" value="F:GTP binding"/>
    <property type="evidence" value="ECO:0007669"/>
    <property type="project" value="UniProtKB-UniRule"/>
</dbReference>
<dbReference type="InterPro" id="IPR005662">
    <property type="entry name" value="GTPase_Era-like"/>
</dbReference>
<dbReference type="PRINTS" id="PR00326">
    <property type="entry name" value="GTP1OBG"/>
</dbReference>
<dbReference type="GO" id="GO:0043024">
    <property type="term" value="F:ribosomal small subunit binding"/>
    <property type="evidence" value="ECO:0007669"/>
    <property type="project" value="TreeGrafter"/>
</dbReference>
<dbReference type="Gene3D" id="3.40.50.300">
    <property type="entry name" value="P-loop containing nucleotide triphosphate hydrolases"/>
    <property type="match status" value="1"/>
</dbReference>
<keyword evidence="5" id="KW-0472">Membrane</keyword>
<keyword evidence="5" id="KW-1003">Cell membrane</keyword>
<comment type="subcellular location">
    <subcellularLocation>
        <location evidence="5">Cytoplasm</location>
    </subcellularLocation>
    <subcellularLocation>
        <location evidence="5">Cell inner membrane</location>
        <topology evidence="5">Peripheral membrane protein</topology>
    </subcellularLocation>
</comment>
<gene>
    <name evidence="5 7" type="primary">era</name>
    <name evidence="7" type="ordered locus">SMCARI_054</name>
</gene>
<dbReference type="SUPFAM" id="SSF52540">
    <property type="entry name" value="P-loop containing nucleoside triphosphate hydrolases"/>
    <property type="match status" value="1"/>
</dbReference>
<dbReference type="SUPFAM" id="SSF54814">
    <property type="entry name" value="Prokaryotic type KH domain (KH-domain type II)"/>
    <property type="match status" value="1"/>
</dbReference>
<accession>E0TJB0</accession>
<keyword evidence="5" id="KW-0699">rRNA-binding</keyword>
<keyword evidence="5" id="KW-0690">Ribosome biogenesis</keyword>
<dbReference type="GO" id="GO:0000028">
    <property type="term" value="P:ribosomal small subunit assembly"/>
    <property type="evidence" value="ECO:0007669"/>
    <property type="project" value="TreeGrafter"/>
</dbReference>
<keyword evidence="8" id="KW-1185">Reference proteome</keyword>
<sequence>MIHKSGFVKIIGYPNVGKSTLINAIIGKNISIVTYKANTTRNNIIGILNLYNSQIIFYDTPGIIINNNYIKKYITEADIVIYITEIGKNNELFFKKININKFKFTIILLNKIDKYQNYILKNEIFNLKSNYPDFYILEISALLKFNINKLINIIINNIPYHPPYYPKDIITDRSERFIVNEIIRKNILLLYNKEIPYYVNITTEFFKEEDNLINIRSLIFVERFSHKKIIMGYNNISFNKLIKKSQIEITSFFEKKSNLLLLIKIKKIIF</sequence>
<evidence type="ECO:0000256" key="4">
    <source>
        <dbReference type="ARBA" id="ARBA00023134"/>
    </source>
</evidence>
<comment type="similarity">
    <text evidence="1 5">Belongs to the TRAFAC class TrmE-Era-EngA-EngB-Septin-like GTPase superfamily. Era GTPase family.</text>
</comment>
<comment type="function">
    <text evidence="5">An essential GTPase that binds both GDP and GTP, with rapid nucleotide exchange. Plays a role in 16S rRNA processing and 30S ribosomal subunit biogenesis and possibly also in cell cycle regulation and energy metabolism.</text>
</comment>
<comment type="subunit">
    <text evidence="5">Monomer.</text>
</comment>